<dbReference type="OrthoDB" id="9792929at2"/>
<dbReference type="STRING" id="634771.SAMN04488128_1011465"/>
<protein>
    <submittedName>
        <fullName evidence="2">Acetyltransferase (GNAT) family protein</fullName>
    </submittedName>
</protein>
<dbReference type="EMBL" id="FUWZ01000001">
    <property type="protein sequence ID" value="SJZ75189.1"/>
    <property type="molecule type" value="Genomic_DNA"/>
</dbReference>
<keyword evidence="2" id="KW-0808">Transferase</keyword>
<dbReference type="AlphaFoldDB" id="A0A1T4N7F9"/>
<dbReference type="RefSeq" id="WP_078668064.1">
    <property type="nucleotide sequence ID" value="NZ_FUWZ01000001.1"/>
</dbReference>
<keyword evidence="3" id="KW-1185">Reference proteome</keyword>
<dbReference type="PANTHER" id="PTHR43072">
    <property type="entry name" value="N-ACETYLTRANSFERASE"/>
    <property type="match status" value="1"/>
</dbReference>
<accession>A0A1T4N7F9</accession>
<dbReference type="Proteomes" id="UP000190367">
    <property type="component" value="Unassembled WGS sequence"/>
</dbReference>
<name>A0A1T4N7F9_9BACT</name>
<evidence type="ECO:0000313" key="2">
    <source>
        <dbReference type="EMBL" id="SJZ75189.1"/>
    </source>
</evidence>
<sequence>MEVVQATAMHTNEVAVLFDAYRSYFDQAPNFKGALAFISERIKQQDSVIYIVFDKDEIVGFAQLYPLFTSLGMKRGWLLNDVYVLDEHRGKGAGSALVDAAVEHGRKTDAAWVMLQTYVANTGAQKLYQSKGFRKDTNSFYFYLTL</sequence>
<reference evidence="3" key="1">
    <citation type="submission" date="2017-02" db="EMBL/GenBank/DDBJ databases">
        <authorList>
            <person name="Varghese N."/>
            <person name="Submissions S."/>
        </authorList>
    </citation>
    <scope>NUCLEOTIDE SEQUENCE [LARGE SCALE GENOMIC DNA]</scope>
    <source>
        <strain evidence="3">DSM 22224</strain>
    </source>
</reference>
<proteinExistence type="predicted"/>
<dbReference type="GO" id="GO:0016747">
    <property type="term" value="F:acyltransferase activity, transferring groups other than amino-acyl groups"/>
    <property type="evidence" value="ECO:0007669"/>
    <property type="project" value="InterPro"/>
</dbReference>
<dbReference type="PANTHER" id="PTHR43072:SF60">
    <property type="entry name" value="L-2,4-DIAMINOBUTYRIC ACID ACETYLTRANSFERASE"/>
    <property type="match status" value="1"/>
</dbReference>
<evidence type="ECO:0000313" key="3">
    <source>
        <dbReference type="Proteomes" id="UP000190367"/>
    </source>
</evidence>
<evidence type="ECO:0000259" key="1">
    <source>
        <dbReference type="PROSITE" id="PS51186"/>
    </source>
</evidence>
<gene>
    <name evidence="2" type="ORF">SAMN04488128_1011465</name>
</gene>
<dbReference type="CDD" id="cd04301">
    <property type="entry name" value="NAT_SF"/>
    <property type="match status" value="1"/>
</dbReference>
<dbReference type="PROSITE" id="PS51186">
    <property type="entry name" value="GNAT"/>
    <property type="match status" value="1"/>
</dbReference>
<dbReference type="Pfam" id="PF00583">
    <property type="entry name" value="Acetyltransf_1"/>
    <property type="match status" value="1"/>
</dbReference>
<organism evidence="2 3">
    <name type="scientific">Chitinophaga eiseniae</name>
    <dbReference type="NCBI Taxonomy" id="634771"/>
    <lineage>
        <taxon>Bacteria</taxon>
        <taxon>Pseudomonadati</taxon>
        <taxon>Bacteroidota</taxon>
        <taxon>Chitinophagia</taxon>
        <taxon>Chitinophagales</taxon>
        <taxon>Chitinophagaceae</taxon>
        <taxon>Chitinophaga</taxon>
    </lineage>
</organism>
<feature type="domain" description="N-acetyltransferase" evidence="1">
    <location>
        <begin position="1"/>
        <end position="146"/>
    </location>
</feature>
<dbReference type="Gene3D" id="3.40.630.30">
    <property type="match status" value="1"/>
</dbReference>
<dbReference type="SUPFAM" id="SSF55729">
    <property type="entry name" value="Acyl-CoA N-acyltransferases (Nat)"/>
    <property type="match status" value="1"/>
</dbReference>
<dbReference type="InterPro" id="IPR000182">
    <property type="entry name" value="GNAT_dom"/>
</dbReference>
<dbReference type="InterPro" id="IPR016181">
    <property type="entry name" value="Acyl_CoA_acyltransferase"/>
</dbReference>